<dbReference type="Proteomes" id="UP001445076">
    <property type="component" value="Unassembled WGS sequence"/>
</dbReference>
<dbReference type="PANTHER" id="PTHR45913">
    <property type="entry name" value="EPM2A-INTERACTING PROTEIN 1"/>
    <property type="match status" value="1"/>
</dbReference>
<name>A0AAW0W0R6_CHEQU</name>
<reference evidence="1 2" key="1">
    <citation type="journal article" date="2024" name="BMC Genomics">
        <title>Genome assembly of redclaw crayfish (Cherax quadricarinatus) provides insights into its immune adaptation and hypoxia tolerance.</title>
        <authorList>
            <person name="Liu Z."/>
            <person name="Zheng J."/>
            <person name="Li H."/>
            <person name="Fang K."/>
            <person name="Wang S."/>
            <person name="He J."/>
            <person name="Zhou D."/>
            <person name="Weng S."/>
            <person name="Chi M."/>
            <person name="Gu Z."/>
            <person name="He J."/>
            <person name="Li F."/>
            <person name="Wang M."/>
        </authorList>
    </citation>
    <scope>NUCLEOTIDE SEQUENCE [LARGE SCALE GENOMIC DNA]</scope>
    <source>
        <strain evidence="1">ZL_2023a</strain>
    </source>
</reference>
<gene>
    <name evidence="1" type="ORF">OTU49_012020</name>
</gene>
<dbReference type="EMBL" id="JARKIK010000093">
    <property type="protein sequence ID" value="KAK8722761.1"/>
    <property type="molecule type" value="Genomic_DNA"/>
</dbReference>
<sequence length="102" mass="11565">MAYVKYYSRSQKCIVDEFLFAKYLKGATIFQCLEEYLEKHNIPISNITTVATDGAPAMVGSYRRLSTLLEEKVSDIRTVHGVLETPLVAKKLIGEWHDALQV</sequence>
<protein>
    <recommendedName>
        <fullName evidence="3">Transposase</fullName>
    </recommendedName>
</protein>
<evidence type="ECO:0000313" key="1">
    <source>
        <dbReference type="EMBL" id="KAK8722761.1"/>
    </source>
</evidence>
<dbReference type="PANTHER" id="PTHR45913:SF22">
    <property type="entry name" value="SCAN BOX DOMAIN-CONTAINING PROTEIN"/>
    <property type="match status" value="1"/>
</dbReference>
<organism evidence="1 2">
    <name type="scientific">Cherax quadricarinatus</name>
    <name type="common">Australian red claw crayfish</name>
    <dbReference type="NCBI Taxonomy" id="27406"/>
    <lineage>
        <taxon>Eukaryota</taxon>
        <taxon>Metazoa</taxon>
        <taxon>Ecdysozoa</taxon>
        <taxon>Arthropoda</taxon>
        <taxon>Crustacea</taxon>
        <taxon>Multicrustacea</taxon>
        <taxon>Malacostraca</taxon>
        <taxon>Eumalacostraca</taxon>
        <taxon>Eucarida</taxon>
        <taxon>Decapoda</taxon>
        <taxon>Pleocyemata</taxon>
        <taxon>Astacidea</taxon>
        <taxon>Parastacoidea</taxon>
        <taxon>Parastacidae</taxon>
        <taxon>Cherax</taxon>
    </lineage>
</organism>
<evidence type="ECO:0008006" key="3">
    <source>
        <dbReference type="Google" id="ProtNLM"/>
    </source>
</evidence>
<keyword evidence="2" id="KW-1185">Reference proteome</keyword>
<dbReference type="AlphaFoldDB" id="A0AAW0W0R6"/>
<accession>A0AAW0W0R6</accession>
<comment type="caution">
    <text evidence="1">The sequence shown here is derived from an EMBL/GenBank/DDBJ whole genome shotgun (WGS) entry which is preliminary data.</text>
</comment>
<proteinExistence type="predicted"/>
<evidence type="ECO:0000313" key="2">
    <source>
        <dbReference type="Proteomes" id="UP001445076"/>
    </source>
</evidence>